<gene>
    <name evidence="2" type="ORF">V8G56_06530</name>
</gene>
<dbReference type="RefSeq" id="WP_395437634.1">
    <property type="nucleotide sequence ID" value="NZ_JBAWKC010000002.1"/>
</dbReference>
<sequence length="267" mass="30625">MKKYKILVLSDLKSSTTNILKSSVSLAKMTNGQIEFFYVKKPTDILQKDNQLSAIRTINKEHINVHKKIQNIINPICDEYGIKIKYSFAFGNLKNEVKTYIKEHQPDIIVLGKRKPKSLNFVGDNITQFVLDKHDGIIMFATDKNPIEPNTEISLGLLNGYDGLFNLDFSARLIDHVQEPLKSFKIIKNSTVTKKTNMSEDKKIIEYVFEQNDNTLKNLSNYLNKYSISLLYVNRDEKNTKQDADFIKSDINEIINKTNVSLLITGL</sequence>
<dbReference type="Pfam" id="PF00582">
    <property type="entry name" value="Usp"/>
    <property type="match status" value="1"/>
</dbReference>
<dbReference type="CDD" id="cd00293">
    <property type="entry name" value="USP-like"/>
    <property type="match status" value="1"/>
</dbReference>
<accession>A0ABW7MPU0</accession>
<dbReference type="Proteomes" id="UP001610104">
    <property type="component" value="Unassembled WGS sequence"/>
</dbReference>
<comment type="caution">
    <text evidence="2">The sequence shown here is derived from an EMBL/GenBank/DDBJ whole genome shotgun (WGS) entry which is preliminary data.</text>
</comment>
<evidence type="ECO:0000313" key="2">
    <source>
        <dbReference type="EMBL" id="MFH6768383.1"/>
    </source>
</evidence>
<feature type="domain" description="UspA" evidence="1">
    <location>
        <begin position="5"/>
        <end position="119"/>
    </location>
</feature>
<dbReference type="Gene3D" id="3.40.50.620">
    <property type="entry name" value="HUPs"/>
    <property type="match status" value="1"/>
</dbReference>
<dbReference type="InterPro" id="IPR014729">
    <property type="entry name" value="Rossmann-like_a/b/a_fold"/>
</dbReference>
<name>A0ABW7MPU0_9FLAO</name>
<dbReference type="EMBL" id="JBAWKC010000002">
    <property type="protein sequence ID" value="MFH6768383.1"/>
    <property type="molecule type" value="Genomic_DNA"/>
</dbReference>
<protein>
    <submittedName>
        <fullName evidence="2">Universal stress protein</fullName>
    </submittedName>
</protein>
<dbReference type="SUPFAM" id="SSF52402">
    <property type="entry name" value="Adenine nucleotide alpha hydrolases-like"/>
    <property type="match status" value="1"/>
</dbReference>
<evidence type="ECO:0000313" key="3">
    <source>
        <dbReference type="Proteomes" id="UP001610104"/>
    </source>
</evidence>
<evidence type="ECO:0000259" key="1">
    <source>
        <dbReference type="Pfam" id="PF00582"/>
    </source>
</evidence>
<dbReference type="InterPro" id="IPR006016">
    <property type="entry name" value="UspA"/>
</dbReference>
<proteinExistence type="predicted"/>
<keyword evidence="3" id="KW-1185">Reference proteome</keyword>
<organism evidence="2 3">
    <name type="scientific">Gaetbulibacter aquiaggeris</name>
    <dbReference type="NCBI Taxonomy" id="1735373"/>
    <lineage>
        <taxon>Bacteria</taxon>
        <taxon>Pseudomonadati</taxon>
        <taxon>Bacteroidota</taxon>
        <taxon>Flavobacteriia</taxon>
        <taxon>Flavobacteriales</taxon>
        <taxon>Flavobacteriaceae</taxon>
        <taxon>Gaetbulibacter</taxon>
    </lineage>
</organism>
<reference evidence="2 3" key="1">
    <citation type="submission" date="2024-02" db="EMBL/GenBank/DDBJ databases">
        <title>A Gaetbulibacter species isolated from tidal flats and genomic insights of their niches.</title>
        <authorList>
            <person name="Ye Y."/>
        </authorList>
    </citation>
    <scope>NUCLEOTIDE SEQUENCE [LARGE SCALE GENOMIC DNA]</scope>
    <source>
        <strain evidence="2 3">KEM-8</strain>
    </source>
</reference>